<dbReference type="GO" id="GO:0006508">
    <property type="term" value="P:proteolysis"/>
    <property type="evidence" value="ECO:0007669"/>
    <property type="project" value="UniProtKB-KW"/>
</dbReference>
<organism evidence="8 10">
    <name type="scientific">Cyberlindnera jadinii (strain ATCC 18201 / CBS 1600 / BCRC 20928 / JCM 3617 / NBRC 0987 / NRRL Y-1542)</name>
    <name type="common">Torula yeast</name>
    <name type="synonym">Candida utilis</name>
    <dbReference type="NCBI Taxonomy" id="983966"/>
    <lineage>
        <taxon>Eukaryota</taxon>
        <taxon>Fungi</taxon>
        <taxon>Dikarya</taxon>
        <taxon>Ascomycota</taxon>
        <taxon>Saccharomycotina</taxon>
        <taxon>Saccharomycetes</taxon>
        <taxon>Phaffomycetales</taxon>
        <taxon>Phaffomycetaceae</taxon>
        <taxon>Cyberlindnera</taxon>
    </lineage>
</organism>
<name>A0A0H5CCR9_CYBJN</name>
<reference evidence="9 11" key="3">
    <citation type="journal article" date="2016" name="Proc. Natl. Acad. Sci. U.S.A.">
        <title>Comparative genomics of biotechnologically important yeasts.</title>
        <authorList>
            <person name="Riley R."/>
            <person name="Haridas S."/>
            <person name="Wolfe K.H."/>
            <person name="Lopes M.R."/>
            <person name="Hittinger C.T."/>
            <person name="Goeker M."/>
            <person name="Salamov A.A."/>
            <person name="Wisecaver J.H."/>
            <person name="Long T.M."/>
            <person name="Calvey C.H."/>
            <person name="Aerts A.L."/>
            <person name="Barry K.W."/>
            <person name="Choi C."/>
            <person name="Clum A."/>
            <person name="Coughlan A.Y."/>
            <person name="Deshpande S."/>
            <person name="Douglass A.P."/>
            <person name="Hanson S.J."/>
            <person name="Klenk H.-P."/>
            <person name="LaButti K.M."/>
            <person name="Lapidus A."/>
            <person name="Lindquist E.A."/>
            <person name="Lipzen A.M."/>
            <person name="Meier-Kolthoff J.P."/>
            <person name="Ohm R.A."/>
            <person name="Otillar R.P."/>
            <person name="Pangilinan J.L."/>
            <person name="Peng Y."/>
            <person name="Rokas A."/>
            <person name="Rosa C.A."/>
            <person name="Scheuner C."/>
            <person name="Sibirny A.A."/>
            <person name="Slot J.C."/>
            <person name="Stielow J.B."/>
            <person name="Sun H."/>
            <person name="Kurtzman C.P."/>
            <person name="Blackwell M."/>
            <person name="Grigoriev I.V."/>
            <person name="Jeffries T.W."/>
        </authorList>
    </citation>
    <scope>NUCLEOTIDE SEQUENCE [LARGE SCALE GENOMIC DNA]</scope>
    <source>
        <strain evidence="11">ATCC 18201 / CBS 1600 / BCRC 20928 / JCM 3617 / NBRC 0987 / NRRL Y-1542</strain>
        <strain evidence="9">NRRL Y-1542</strain>
    </source>
</reference>
<dbReference type="Proteomes" id="UP000038830">
    <property type="component" value="Unassembled WGS sequence"/>
</dbReference>
<keyword evidence="9" id="KW-0645">Protease</keyword>
<keyword evidence="5" id="KW-1133">Transmembrane helix</keyword>
<evidence type="ECO:0000313" key="10">
    <source>
        <dbReference type="Proteomes" id="UP000038830"/>
    </source>
</evidence>
<evidence type="ECO:0000313" key="9">
    <source>
        <dbReference type="EMBL" id="ODV75264.1"/>
    </source>
</evidence>
<reference evidence="8" key="1">
    <citation type="submission" date="2014-12" db="EMBL/GenBank/DDBJ databases">
        <authorList>
            <person name="Jaenicke S."/>
        </authorList>
    </citation>
    <scope>NUCLEOTIDE SEQUENCE [LARGE SCALE GENOMIC DNA]</scope>
    <source>
        <strain evidence="8">CBS1600</strain>
    </source>
</reference>
<dbReference type="STRING" id="983966.A0A0H5CCR9"/>
<evidence type="ECO:0000256" key="2">
    <source>
        <dbReference type="ARBA" id="ARBA00009782"/>
    </source>
</evidence>
<evidence type="ECO:0000313" key="11">
    <source>
        <dbReference type="Proteomes" id="UP000094389"/>
    </source>
</evidence>
<protein>
    <submittedName>
        <fullName evidence="9">I-AAA protease complex subunit Mgr1</fullName>
    </submittedName>
</protein>
<evidence type="ECO:0000256" key="5">
    <source>
        <dbReference type="ARBA" id="ARBA00022989"/>
    </source>
</evidence>
<dbReference type="Pfam" id="PF08602">
    <property type="entry name" value="Mgr1"/>
    <property type="match status" value="2"/>
</dbReference>
<keyword evidence="9" id="KW-0378">Hydrolase</keyword>
<keyword evidence="11" id="KW-1185">Reference proteome</keyword>
<evidence type="ECO:0000256" key="1">
    <source>
        <dbReference type="ARBA" id="ARBA00004448"/>
    </source>
</evidence>
<dbReference type="OrthoDB" id="4087899at2759"/>
<dbReference type="AlphaFoldDB" id="A0A0H5CCR9"/>
<dbReference type="EMBL" id="CDQK01000003">
    <property type="protein sequence ID" value="CEP22419.1"/>
    <property type="molecule type" value="Genomic_DNA"/>
</dbReference>
<comment type="subcellular location">
    <subcellularLocation>
        <location evidence="1">Mitochondrion inner membrane</location>
        <topology evidence="1">Multi-pass membrane protein</topology>
    </subcellularLocation>
</comment>
<sequence>MGLYNPRDSGDSNEGSGIPGVEKVVFYQRPSFGLKIWGPFVPASDNLTALYSLTALQTVIGITMFRTVRMRWRDTSFWGRVTKGANAIGGSYVLFNSGLEVSRLLLPYDPWYDEAKRARESAIAQGKKPNWWFGPLDQKPMSLAEWNEKMDVWILDQEENLDRQSTALVGSPEIKMGYNHIKEQNTRRQSEILEQLQHNTFERNRPLHQSKVALRELHNPKHQVVIPEEYQSEENSDFYEIWDLNDPWNVLANDANILVRFIPASVDIKADDKVQESTTS</sequence>
<gene>
    <name evidence="8" type="ORF">BN1211_2779</name>
    <name evidence="9" type="ORF">CYBJADRAFT_166021</name>
</gene>
<keyword evidence="3" id="KW-0812">Transmembrane</keyword>
<dbReference type="Proteomes" id="UP000094389">
    <property type="component" value="Unassembled WGS sequence"/>
</dbReference>
<keyword evidence="7" id="KW-0472">Membrane</keyword>
<accession>A0A0H5CCR9</accession>
<dbReference type="GO" id="GO:0008233">
    <property type="term" value="F:peptidase activity"/>
    <property type="evidence" value="ECO:0007669"/>
    <property type="project" value="UniProtKB-KW"/>
</dbReference>
<comment type="similarity">
    <text evidence="2">Belongs to the MGR1 family.</text>
</comment>
<evidence type="ECO:0000256" key="3">
    <source>
        <dbReference type="ARBA" id="ARBA00022692"/>
    </source>
</evidence>
<dbReference type="EMBL" id="KV453926">
    <property type="protein sequence ID" value="ODV75264.1"/>
    <property type="molecule type" value="Genomic_DNA"/>
</dbReference>
<evidence type="ECO:0000256" key="4">
    <source>
        <dbReference type="ARBA" id="ARBA00022792"/>
    </source>
</evidence>
<keyword evidence="6" id="KW-0496">Mitochondrion</keyword>
<accession>A0A1E4S6V8</accession>
<evidence type="ECO:0000313" key="8">
    <source>
        <dbReference type="EMBL" id="CEP22419.1"/>
    </source>
</evidence>
<dbReference type="GO" id="GO:0005743">
    <property type="term" value="C:mitochondrial inner membrane"/>
    <property type="evidence" value="ECO:0007669"/>
    <property type="project" value="UniProtKB-SubCell"/>
</dbReference>
<evidence type="ECO:0000256" key="6">
    <source>
        <dbReference type="ARBA" id="ARBA00023128"/>
    </source>
</evidence>
<dbReference type="OMA" id="EFEMVWL"/>
<reference evidence="10" key="2">
    <citation type="journal article" date="2015" name="J. Biotechnol.">
        <title>The structure of the Cyberlindnera jadinii genome and its relation to Candida utilis analyzed by the occurrence of single nucleotide polymorphisms.</title>
        <authorList>
            <person name="Rupp O."/>
            <person name="Brinkrolf K."/>
            <person name="Buerth C."/>
            <person name="Kunigo M."/>
            <person name="Schneider J."/>
            <person name="Jaenicke S."/>
            <person name="Goesmann A."/>
            <person name="Puehler A."/>
            <person name="Jaeger K.-E."/>
            <person name="Ernst J.F."/>
        </authorList>
    </citation>
    <scope>NUCLEOTIDE SEQUENCE [LARGE SCALE GENOMIC DNA]</scope>
    <source>
        <strain evidence="10">ATCC 18201 / CBS 1600 / BCRC 20928 / JCM 3617 / NBRC 0987 / NRRL Y-1542</strain>
    </source>
</reference>
<dbReference type="InterPro" id="IPR013911">
    <property type="entry name" value="i-AAA_Mgr1"/>
</dbReference>
<evidence type="ECO:0000256" key="7">
    <source>
        <dbReference type="ARBA" id="ARBA00023136"/>
    </source>
</evidence>
<keyword evidence="4" id="KW-0999">Mitochondrion inner membrane</keyword>
<proteinExistence type="inferred from homology"/>